<evidence type="ECO:0000313" key="3">
    <source>
        <dbReference type="Proteomes" id="UP001163255"/>
    </source>
</evidence>
<dbReference type="EMBL" id="CP103300">
    <property type="protein sequence ID" value="UYM15528.1"/>
    <property type="molecule type" value="Genomic_DNA"/>
</dbReference>
<proteinExistence type="predicted"/>
<keyword evidence="3" id="KW-1185">Reference proteome</keyword>
<feature type="signal peptide" evidence="1">
    <location>
        <begin position="1"/>
        <end position="22"/>
    </location>
</feature>
<organism evidence="2 3">
    <name type="scientific">Endozoicomonas euniceicola</name>
    <dbReference type="NCBI Taxonomy" id="1234143"/>
    <lineage>
        <taxon>Bacteria</taxon>
        <taxon>Pseudomonadati</taxon>
        <taxon>Pseudomonadota</taxon>
        <taxon>Gammaproteobacteria</taxon>
        <taxon>Oceanospirillales</taxon>
        <taxon>Endozoicomonadaceae</taxon>
        <taxon>Endozoicomonas</taxon>
    </lineage>
</organism>
<name>A0ABY6GS03_9GAMM</name>
<dbReference type="CDD" id="cd05379">
    <property type="entry name" value="CAP_bacterial"/>
    <property type="match status" value="1"/>
</dbReference>
<keyword evidence="1" id="KW-0732">Signal</keyword>
<evidence type="ECO:0000313" key="2">
    <source>
        <dbReference type="EMBL" id="UYM15528.1"/>
    </source>
</evidence>
<protein>
    <submittedName>
        <fullName evidence="2">CAP domain-containing protein</fullName>
    </submittedName>
</protein>
<feature type="chain" id="PRO_5047430107" evidence="1">
    <location>
        <begin position="23"/>
        <end position="436"/>
    </location>
</feature>
<sequence length="436" mass="49422">MKSAVKWWLLVLVTINSVALSADELSAEDEKVLDVLNRERVGAGIKPAYQFNAALKEASRRHCLYWSEHYDLQREELKAGEISWHDERYIEGSAYYIGNMRERAKKQGYISSVAENIQLGRESWAGAISSLMSSIGHRLNFLEPALNDIGFYGCRVKSVFPDEEKRLYVFMMGNDYQRVFDEQRRQRCAKEASRYCPSGMTSCMLTPCGNDLGVMESFVKDDADRLVQQQKSGVVKYPFHGAVVEPQGSNYGAYDDSPGPLRGQMISVELLPETQEQIFNLSVELVDVSSGEIVPIKPVSKDLFVNQPGLNAWLPQRPLNWGGQYRIAMKYHDASRGLQTEESVFNVRKPEGQIIRISSLQQTLSVKKGEEKLLAIDWKLTPLEAVRNIKITYWGESANYKIEMLEDNLIKIQSYIDTLVIEAAVNNLKININATE</sequence>
<dbReference type="Gene3D" id="3.40.33.10">
    <property type="entry name" value="CAP"/>
    <property type="match status" value="1"/>
</dbReference>
<dbReference type="RefSeq" id="WP_262597590.1">
    <property type="nucleotide sequence ID" value="NZ_CP103300.1"/>
</dbReference>
<accession>A0ABY6GS03</accession>
<reference evidence="2" key="1">
    <citation type="submission" date="2022-10" db="EMBL/GenBank/DDBJ databases">
        <title>Completed Genome Sequence of two octocoral isolated bacterium, Endozoicomonas euniceicola EF212T and Endozoicomonas gorgoniicola PS125T.</title>
        <authorList>
            <person name="Chiou Y.-J."/>
            <person name="Chen Y.-H."/>
        </authorList>
    </citation>
    <scope>NUCLEOTIDE SEQUENCE</scope>
    <source>
        <strain evidence="2">EF212</strain>
    </source>
</reference>
<dbReference type="Proteomes" id="UP001163255">
    <property type="component" value="Chromosome"/>
</dbReference>
<evidence type="ECO:0000256" key="1">
    <source>
        <dbReference type="SAM" id="SignalP"/>
    </source>
</evidence>
<dbReference type="InterPro" id="IPR035940">
    <property type="entry name" value="CAP_sf"/>
</dbReference>
<gene>
    <name evidence="2" type="ORF">NX720_22200</name>
</gene>